<dbReference type="PROSITE" id="PS51257">
    <property type="entry name" value="PROKAR_LIPOPROTEIN"/>
    <property type="match status" value="1"/>
</dbReference>
<dbReference type="InterPro" id="IPR000047">
    <property type="entry name" value="HTH_motif"/>
</dbReference>
<dbReference type="PRINTS" id="PR00031">
    <property type="entry name" value="HTHREPRESSR"/>
</dbReference>
<evidence type="ECO:0000259" key="8">
    <source>
        <dbReference type="PROSITE" id="PS50071"/>
    </source>
</evidence>
<feature type="compositionally biased region" description="Polar residues" evidence="7">
    <location>
        <begin position="320"/>
        <end position="329"/>
    </location>
</feature>
<dbReference type="CDD" id="cd00086">
    <property type="entry name" value="homeodomain"/>
    <property type="match status" value="1"/>
</dbReference>
<feature type="region of interest" description="Disordered" evidence="7">
    <location>
        <begin position="269"/>
        <end position="329"/>
    </location>
</feature>
<dbReference type="PANTHER" id="PTHR24333">
    <property type="entry name" value="HOMEO BOX HB9 LIKE A-RELATED"/>
    <property type="match status" value="1"/>
</dbReference>
<dbReference type="SMART" id="SM00389">
    <property type="entry name" value="HOX"/>
    <property type="match status" value="1"/>
</dbReference>
<evidence type="ECO:0000256" key="7">
    <source>
        <dbReference type="SAM" id="MobiDB-lite"/>
    </source>
</evidence>
<dbReference type="SUPFAM" id="SSF46689">
    <property type="entry name" value="Homeodomain-like"/>
    <property type="match status" value="1"/>
</dbReference>
<dbReference type="InterPro" id="IPR017970">
    <property type="entry name" value="Homeobox_CS"/>
</dbReference>
<evidence type="ECO:0000256" key="3">
    <source>
        <dbReference type="ARBA" id="ARBA00023155"/>
    </source>
</evidence>
<keyword evidence="3 5" id="KW-0371">Homeobox</keyword>
<sequence length="329" mass="37165">MSFKIDDILNCNKSTSSSSSSVSSCSPIGVENLINLPNRNYFPFYQTAYPQFDFLKSNFFNQNLGKREENSENNVEQPDPLKLVSTYAKKIDELAENSNCKEAKKSNKIKSIRKKKEKIENKCDSCSGNCADIACSISSVLPMEKSQLPMCLRSSNEDQLHLASLFNTLMHHKKCRRTRTVFSDMQLIGLEKRFENQKYLSTPDRIQLADSLGLSQLQVKTWYQNRRMKWKKKVLKEGCHEAPTKPKGRPKKNSIPSLSEILAAAEAAENGKNSCGSNISEESIDMDDYSSDSDMDEIDVEEDSDGDEYFQESFEGLSESAKSSIQSDN</sequence>
<dbReference type="InterPro" id="IPR001356">
    <property type="entry name" value="HD"/>
</dbReference>
<dbReference type="AlphaFoldDB" id="A0A814KVD5"/>
<feature type="DNA-binding region" description="Homeobox" evidence="5">
    <location>
        <begin position="175"/>
        <end position="234"/>
    </location>
</feature>
<dbReference type="EMBL" id="CAJNOC010005534">
    <property type="protein sequence ID" value="CAF1054924.1"/>
    <property type="molecule type" value="Genomic_DNA"/>
</dbReference>
<dbReference type="GO" id="GO:0005634">
    <property type="term" value="C:nucleus"/>
    <property type="evidence" value="ECO:0007669"/>
    <property type="project" value="UniProtKB-SubCell"/>
</dbReference>
<organism evidence="9 10">
    <name type="scientific">Brachionus calyciflorus</name>
    <dbReference type="NCBI Taxonomy" id="104777"/>
    <lineage>
        <taxon>Eukaryota</taxon>
        <taxon>Metazoa</taxon>
        <taxon>Spiralia</taxon>
        <taxon>Gnathifera</taxon>
        <taxon>Rotifera</taxon>
        <taxon>Eurotatoria</taxon>
        <taxon>Monogononta</taxon>
        <taxon>Pseudotrocha</taxon>
        <taxon>Ploima</taxon>
        <taxon>Brachionidae</taxon>
        <taxon>Brachionus</taxon>
    </lineage>
</organism>
<protein>
    <recommendedName>
        <fullName evidence="8">Homeobox domain-containing protein</fullName>
    </recommendedName>
</protein>
<feature type="compositionally biased region" description="Acidic residues" evidence="7">
    <location>
        <begin position="282"/>
        <end position="310"/>
    </location>
</feature>
<comment type="caution">
    <text evidence="9">The sequence shown here is derived from an EMBL/GenBank/DDBJ whole genome shotgun (WGS) entry which is preliminary data.</text>
</comment>
<comment type="subcellular location">
    <subcellularLocation>
        <location evidence="1 5 6">Nucleus</location>
    </subcellularLocation>
</comment>
<proteinExistence type="predicted"/>
<name>A0A814KVD5_9BILA</name>
<dbReference type="GO" id="GO:0000981">
    <property type="term" value="F:DNA-binding transcription factor activity, RNA polymerase II-specific"/>
    <property type="evidence" value="ECO:0007669"/>
    <property type="project" value="InterPro"/>
</dbReference>
<feature type="domain" description="Homeobox" evidence="8">
    <location>
        <begin position="173"/>
        <end position="233"/>
    </location>
</feature>
<evidence type="ECO:0000256" key="5">
    <source>
        <dbReference type="PROSITE-ProRule" id="PRU00108"/>
    </source>
</evidence>
<dbReference type="InterPro" id="IPR020479">
    <property type="entry name" value="HD_metazoa"/>
</dbReference>
<dbReference type="GO" id="GO:0003677">
    <property type="term" value="F:DNA binding"/>
    <property type="evidence" value="ECO:0007669"/>
    <property type="project" value="UniProtKB-UniRule"/>
</dbReference>
<evidence type="ECO:0000313" key="9">
    <source>
        <dbReference type="EMBL" id="CAF1054924.1"/>
    </source>
</evidence>
<reference evidence="9" key="1">
    <citation type="submission" date="2021-02" db="EMBL/GenBank/DDBJ databases">
        <authorList>
            <person name="Nowell W R."/>
        </authorList>
    </citation>
    <scope>NUCLEOTIDE SEQUENCE</scope>
    <source>
        <strain evidence="9">Ploen Becks lab</strain>
    </source>
</reference>
<dbReference type="InterPro" id="IPR050848">
    <property type="entry name" value="Homeobox_TF"/>
</dbReference>
<dbReference type="PROSITE" id="PS00027">
    <property type="entry name" value="HOMEOBOX_1"/>
    <property type="match status" value="1"/>
</dbReference>
<dbReference type="OrthoDB" id="6159439at2759"/>
<keyword evidence="4 5" id="KW-0539">Nucleus</keyword>
<dbReference type="PROSITE" id="PS50071">
    <property type="entry name" value="HOMEOBOX_2"/>
    <property type="match status" value="1"/>
</dbReference>
<dbReference type="PANTHER" id="PTHR24333:SF11">
    <property type="entry name" value="HOMEOBOX PROTEIN BARH-LIKE 1B"/>
    <property type="match status" value="1"/>
</dbReference>
<evidence type="ECO:0000256" key="4">
    <source>
        <dbReference type="ARBA" id="ARBA00023242"/>
    </source>
</evidence>
<dbReference type="Pfam" id="PF00046">
    <property type="entry name" value="Homeodomain"/>
    <property type="match status" value="1"/>
</dbReference>
<keyword evidence="10" id="KW-1185">Reference proteome</keyword>
<evidence type="ECO:0000256" key="1">
    <source>
        <dbReference type="ARBA" id="ARBA00004123"/>
    </source>
</evidence>
<dbReference type="Proteomes" id="UP000663879">
    <property type="component" value="Unassembled WGS sequence"/>
</dbReference>
<gene>
    <name evidence="9" type="ORF">OXX778_LOCUS19006</name>
</gene>
<feature type="region of interest" description="Disordered" evidence="7">
    <location>
        <begin position="235"/>
        <end position="255"/>
    </location>
</feature>
<evidence type="ECO:0000256" key="6">
    <source>
        <dbReference type="RuleBase" id="RU000682"/>
    </source>
</evidence>
<accession>A0A814KVD5</accession>
<evidence type="ECO:0000256" key="2">
    <source>
        <dbReference type="ARBA" id="ARBA00023125"/>
    </source>
</evidence>
<feature type="compositionally biased region" description="Basic and acidic residues" evidence="7">
    <location>
        <begin position="235"/>
        <end position="244"/>
    </location>
</feature>
<dbReference type="InterPro" id="IPR009057">
    <property type="entry name" value="Homeodomain-like_sf"/>
</dbReference>
<evidence type="ECO:0000313" key="10">
    <source>
        <dbReference type="Proteomes" id="UP000663879"/>
    </source>
</evidence>
<dbReference type="PRINTS" id="PR00024">
    <property type="entry name" value="HOMEOBOX"/>
</dbReference>
<keyword evidence="2 5" id="KW-0238">DNA-binding</keyword>
<dbReference type="Gene3D" id="1.10.10.60">
    <property type="entry name" value="Homeodomain-like"/>
    <property type="match status" value="1"/>
</dbReference>